<protein>
    <recommendedName>
        <fullName evidence="6">DH domain-containing protein</fullName>
    </recommendedName>
</protein>
<dbReference type="SMART" id="SM00325">
    <property type="entry name" value="RhoGEF"/>
    <property type="match status" value="1"/>
</dbReference>
<feature type="compositionally biased region" description="Polar residues" evidence="1">
    <location>
        <begin position="994"/>
        <end position="1011"/>
    </location>
</feature>
<dbReference type="GO" id="GO:0030424">
    <property type="term" value="C:axon"/>
    <property type="evidence" value="ECO:0007669"/>
    <property type="project" value="TreeGrafter"/>
</dbReference>
<feature type="compositionally biased region" description="Low complexity" evidence="1">
    <location>
        <begin position="1181"/>
        <end position="1191"/>
    </location>
</feature>
<dbReference type="EMBL" id="RCHS01001225">
    <property type="protein sequence ID" value="RMX54639.1"/>
    <property type="molecule type" value="Genomic_DNA"/>
</dbReference>
<accession>A0A3M6UM08</accession>
<feature type="compositionally biased region" description="Acidic residues" evidence="1">
    <location>
        <begin position="1043"/>
        <end position="1067"/>
    </location>
</feature>
<dbReference type="GO" id="GO:0005085">
    <property type="term" value="F:guanyl-nucleotide exchange factor activity"/>
    <property type="evidence" value="ECO:0007669"/>
    <property type="project" value="InterPro"/>
</dbReference>
<feature type="region of interest" description="Disordered" evidence="1">
    <location>
        <begin position="892"/>
        <end position="1079"/>
    </location>
</feature>
<evidence type="ECO:0000256" key="1">
    <source>
        <dbReference type="SAM" id="MobiDB-lite"/>
    </source>
</evidence>
<dbReference type="GO" id="GO:0030139">
    <property type="term" value="C:endocytic vesicle"/>
    <property type="evidence" value="ECO:0007669"/>
    <property type="project" value="TreeGrafter"/>
</dbReference>
<dbReference type="PROSITE" id="PS50003">
    <property type="entry name" value="PH_DOMAIN"/>
    <property type="match status" value="1"/>
</dbReference>
<organism evidence="4 5">
    <name type="scientific">Pocillopora damicornis</name>
    <name type="common">Cauliflower coral</name>
    <name type="synonym">Millepora damicornis</name>
    <dbReference type="NCBI Taxonomy" id="46731"/>
    <lineage>
        <taxon>Eukaryota</taxon>
        <taxon>Metazoa</taxon>
        <taxon>Cnidaria</taxon>
        <taxon>Anthozoa</taxon>
        <taxon>Hexacorallia</taxon>
        <taxon>Scleractinia</taxon>
        <taxon>Astrocoeniina</taxon>
        <taxon>Pocilloporidae</taxon>
        <taxon>Pocillopora</taxon>
    </lineage>
</organism>
<proteinExistence type="predicted"/>
<dbReference type="Proteomes" id="UP000275408">
    <property type="component" value="Unassembled WGS sequence"/>
</dbReference>
<dbReference type="InterPro" id="IPR040181">
    <property type="entry name" value="PKHG5/7"/>
</dbReference>
<dbReference type="Pfam" id="PF00621">
    <property type="entry name" value="RhoGEF"/>
    <property type="match status" value="1"/>
</dbReference>
<sequence length="1387" mass="155549">MPEIGRDDYGQFDKGERRLCQGRLCSSNVQTEKDFAVKVCHHEDCQETNYGNPLLLCLRCDEVHHLGAGSNHARFDVPERPSTNIIRTPSSHSAGSDSGNEEDVESEQKVEKKNRGYSSGKRMFKINAAAKKKPRRHNTEDPGREFFSIKFFDNKSGESHVEVVPALKGKSLRESIEPLFEAQEFSFSTHSVFLDSSNTPLPLAFDTFPLGGNTLHVRANEDFKGDERVINIMRDSYAEEKNNSDETPTRPKSSSFLTRSGSFTTKGKEKGNIRRFDDDRERENSRDDKLLQQFNKNTQKGKKNMESLFGKEFGGTMPPTLSSPVLPGGVHISGGGTVPRPKSASRLTGLFNPPKPSIKGTLKDSLDRYSLYGLEDSADYDSGLKNEIEEQIKLESSWTEVVDERRIGTMTKKEKDQQEAMWELLSTEAVYISKLYIIKKLFLQCLRNLQSEGFLVEIEASKLFNNVEQIYEVNLAFWTEHLSKVVEYARKTKDLLNPLDMEAGFNMFEAQFDPYIKYCMEESKCLKYYKEKLVENEDFKTYITWCEDHRFCTDRLKLTDLLVWPMQRVTKYHLLLKAIGNKTMEEDTKDVLNRMRVKVETFVSKVNAAMKERHELEKLKATAVKIHNNYSVVEAVNEEMEKILQDYSSYDLTRPMPGLTDDQHRSVIHEGNLRLLEKQGKMDVYVFLFTDLLLITKAKKADKFKVIKPPLQVDKLVTAKDQGGTFLLIYVNEYNIAVQAFALQGTASDQAQWMDAIKKAQKLFMVAKLGQGSSNVHHMQNPNDNDLVSPSGLVTPSGLSPALPRPQRRRSSGSSIISVESDSEDELGMNFSTLNSRARSDSALTTGSSTHSSEVRGKEVATKSTKYTDGAALQRQEEILSVEDEQLLEGAMAKSRSESLGKISRSSSAPPKERPRVVDSSSLSRSSSAPQGPTSVRVASLREAIIMKRRTTEEQDGSVTSSSASLNDSAGDSEVQSPLANAAVDFSLVPPPNYQQTNEVRSEPQSPNQEDSGGESPRTPAEENNIQPPSSPEKGVSSSMSDNDYESSEYAGEQEEDSVEEPLESEGDLSPSKDCRMDLSVPQVGQMQEFQALQNLSDSMEATFKSNGPSKQPPLIKSQLIAQDKIQSAITTTEQPRKRISLPRRSSPVISRKTRPENIIRHRDRDSHDVNGIIQKIRDASSASATEATISNQERGHKVGKLTKRSSESTRLPVKPDKAHYPTSVDLEESQAKAEKKKEHCNSLSRTRKKSMSLSDLLNIGKDLTSNRDKNKDKEVDKDKSHPKNLEPTSPLTDEDAISPTSVDELRYKREEKRSRFSRLRRKSSRGVGELKDGIASGPDIDPKRASRHFFKESLMLESSSCSPEMHQGLRSAGSMYKDAPRENANN</sequence>
<feature type="region of interest" description="Disordered" evidence="1">
    <location>
        <begin position="1181"/>
        <end position="1346"/>
    </location>
</feature>
<dbReference type="SMART" id="SM00233">
    <property type="entry name" value="PH"/>
    <property type="match status" value="1"/>
</dbReference>
<evidence type="ECO:0000259" key="3">
    <source>
        <dbReference type="PROSITE" id="PS50010"/>
    </source>
</evidence>
<feature type="compositionally biased region" description="Polar residues" evidence="1">
    <location>
        <begin position="250"/>
        <end position="265"/>
    </location>
</feature>
<feature type="compositionally biased region" description="Basic residues" evidence="1">
    <location>
        <begin position="1316"/>
        <end position="1325"/>
    </location>
</feature>
<feature type="region of interest" description="Disordered" evidence="1">
    <location>
        <begin position="71"/>
        <end position="117"/>
    </location>
</feature>
<feature type="domain" description="DH" evidence="3">
    <location>
        <begin position="416"/>
        <end position="609"/>
    </location>
</feature>
<feature type="compositionally biased region" description="Polar residues" evidence="1">
    <location>
        <begin position="830"/>
        <end position="852"/>
    </location>
</feature>
<gene>
    <name evidence="4" type="ORF">pdam_00018670</name>
</gene>
<name>A0A3M6UM08_POCDA</name>
<dbReference type="CDD" id="cd17068">
    <property type="entry name" value="RBD_PLEKHG5"/>
    <property type="match status" value="1"/>
</dbReference>
<feature type="region of interest" description="Disordered" evidence="1">
    <location>
        <begin position="237"/>
        <end position="304"/>
    </location>
</feature>
<feature type="compositionally biased region" description="Basic and acidic residues" evidence="1">
    <location>
        <begin position="1154"/>
        <end position="1169"/>
    </location>
</feature>
<feature type="compositionally biased region" description="Basic and acidic residues" evidence="1">
    <location>
        <begin position="266"/>
        <end position="290"/>
    </location>
</feature>
<dbReference type="SUPFAM" id="SSF48065">
    <property type="entry name" value="DBL homology domain (DH-domain)"/>
    <property type="match status" value="1"/>
</dbReference>
<dbReference type="GO" id="GO:0007266">
    <property type="term" value="P:Rho protein signal transduction"/>
    <property type="evidence" value="ECO:0007669"/>
    <property type="project" value="TreeGrafter"/>
</dbReference>
<dbReference type="SUPFAM" id="SSF50729">
    <property type="entry name" value="PH domain-like"/>
    <property type="match status" value="1"/>
</dbReference>
<dbReference type="Gene3D" id="1.20.900.10">
    <property type="entry name" value="Dbl homology (DH) domain"/>
    <property type="match status" value="1"/>
</dbReference>
<feature type="compositionally biased region" description="Polar residues" evidence="1">
    <location>
        <begin position="957"/>
        <end position="979"/>
    </location>
</feature>
<feature type="region of interest" description="Disordered" evidence="1">
    <location>
        <begin position="775"/>
        <end position="869"/>
    </location>
</feature>
<feature type="compositionally biased region" description="Polar residues" evidence="1">
    <location>
        <begin position="775"/>
        <end position="798"/>
    </location>
</feature>
<dbReference type="InterPro" id="IPR011993">
    <property type="entry name" value="PH-like_dom_sf"/>
</dbReference>
<feature type="region of interest" description="Disordered" evidence="1">
    <location>
        <begin position="1129"/>
        <end position="1169"/>
    </location>
</feature>
<dbReference type="PANTHER" id="PTHR13217:SF11">
    <property type="entry name" value="PLECKSTRIN HOMOLOGY DOMAIN-CONTAINING FAMILY G MEMBER 5"/>
    <property type="match status" value="1"/>
</dbReference>
<evidence type="ECO:0000313" key="4">
    <source>
        <dbReference type="EMBL" id="RMX54639.1"/>
    </source>
</evidence>
<feature type="region of interest" description="Disordered" evidence="1">
    <location>
        <begin position="1359"/>
        <end position="1387"/>
    </location>
</feature>
<dbReference type="GO" id="GO:0005886">
    <property type="term" value="C:plasma membrane"/>
    <property type="evidence" value="ECO:0007669"/>
    <property type="project" value="TreeGrafter"/>
</dbReference>
<dbReference type="PROSITE" id="PS50010">
    <property type="entry name" value="DH_2"/>
    <property type="match status" value="1"/>
</dbReference>
<dbReference type="STRING" id="46731.A0A3M6UM08"/>
<dbReference type="PANTHER" id="PTHR13217">
    <property type="entry name" value="PLECKSTRIN HOMOLOGY DOMAIN-CONTAINING FAMILY G MEMBER 7"/>
    <property type="match status" value="1"/>
</dbReference>
<reference evidence="4 5" key="1">
    <citation type="journal article" date="2018" name="Sci. Rep.">
        <title>Comparative analysis of the Pocillopora damicornis genome highlights role of immune system in coral evolution.</title>
        <authorList>
            <person name="Cunning R."/>
            <person name="Bay R.A."/>
            <person name="Gillette P."/>
            <person name="Baker A.C."/>
            <person name="Traylor-Knowles N."/>
        </authorList>
    </citation>
    <scope>NUCLEOTIDE SEQUENCE [LARGE SCALE GENOMIC DNA]</scope>
    <source>
        <strain evidence="4">RSMAS</strain>
        <tissue evidence="4">Whole animal</tissue>
    </source>
</reference>
<dbReference type="Gene3D" id="2.30.29.30">
    <property type="entry name" value="Pleckstrin-homology domain (PH domain)/Phosphotyrosine-binding domain (PTB)"/>
    <property type="match status" value="1"/>
</dbReference>
<keyword evidence="5" id="KW-1185">Reference proteome</keyword>
<dbReference type="InterPro" id="IPR001849">
    <property type="entry name" value="PH_domain"/>
</dbReference>
<evidence type="ECO:0000259" key="2">
    <source>
        <dbReference type="PROSITE" id="PS50003"/>
    </source>
</evidence>
<dbReference type="CDD" id="cd13244">
    <property type="entry name" value="PH_PLEKHG5_G6"/>
    <property type="match status" value="1"/>
</dbReference>
<dbReference type="InterPro" id="IPR000219">
    <property type="entry name" value="DH_dom"/>
</dbReference>
<feature type="compositionally biased region" description="Basic and acidic residues" evidence="1">
    <location>
        <begin position="1304"/>
        <end position="1315"/>
    </location>
</feature>
<dbReference type="CDD" id="cd00160">
    <property type="entry name" value="RhoGEF"/>
    <property type="match status" value="1"/>
</dbReference>
<feature type="compositionally biased region" description="Basic and acidic residues" evidence="1">
    <location>
        <begin position="1265"/>
        <end position="1285"/>
    </location>
</feature>
<feature type="compositionally biased region" description="Polar residues" evidence="1">
    <location>
        <begin position="81"/>
        <end position="98"/>
    </location>
</feature>
<evidence type="ECO:0000313" key="5">
    <source>
        <dbReference type="Proteomes" id="UP000275408"/>
    </source>
</evidence>
<dbReference type="OrthoDB" id="660555at2759"/>
<evidence type="ECO:0008006" key="6">
    <source>
        <dbReference type="Google" id="ProtNLM"/>
    </source>
</evidence>
<feature type="compositionally biased region" description="Basic and acidic residues" evidence="1">
    <location>
        <begin position="237"/>
        <end position="249"/>
    </location>
</feature>
<dbReference type="InterPro" id="IPR035899">
    <property type="entry name" value="DBL_dom_sf"/>
</dbReference>
<feature type="compositionally biased region" description="Basic and acidic residues" evidence="1">
    <location>
        <begin position="1230"/>
        <end position="1241"/>
    </location>
</feature>
<feature type="domain" description="PH" evidence="2">
    <location>
        <begin position="666"/>
        <end position="762"/>
    </location>
</feature>
<dbReference type="GO" id="GO:0043542">
    <property type="term" value="P:endothelial cell migration"/>
    <property type="evidence" value="ECO:0007669"/>
    <property type="project" value="TreeGrafter"/>
</dbReference>
<comment type="caution">
    <text evidence="4">The sequence shown here is derived from an EMBL/GenBank/DDBJ whole genome shotgun (WGS) entry which is preliminary data.</text>
</comment>